<evidence type="ECO:0000313" key="2">
    <source>
        <dbReference type="Proteomes" id="UP001234297"/>
    </source>
</evidence>
<reference evidence="1 2" key="1">
    <citation type="journal article" date="2022" name="Hortic Res">
        <title>A haplotype resolved chromosomal level avocado genome allows analysis of novel avocado genes.</title>
        <authorList>
            <person name="Nath O."/>
            <person name="Fletcher S.J."/>
            <person name="Hayward A."/>
            <person name="Shaw L.M."/>
            <person name="Masouleh A.K."/>
            <person name="Furtado A."/>
            <person name="Henry R.J."/>
            <person name="Mitter N."/>
        </authorList>
    </citation>
    <scope>NUCLEOTIDE SEQUENCE [LARGE SCALE GENOMIC DNA]</scope>
    <source>
        <strain evidence="2">cv. Hass</strain>
    </source>
</reference>
<name>A0ACC2KC47_PERAE</name>
<protein>
    <submittedName>
        <fullName evidence="1">Uncharacterized protein</fullName>
    </submittedName>
</protein>
<organism evidence="1 2">
    <name type="scientific">Persea americana</name>
    <name type="common">Avocado</name>
    <dbReference type="NCBI Taxonomy" id="3435"/>
    <lineage>
        <taxon>Eukaryota</taxon>
        <taxon>Viridiplantae</taxon>
        <taxon>Streptophyta</taxon>
        <taxon>Embryophyta</taxon>
        <taxon>Tracheophyta</taxon>
        <taxon>Spermatophyta</taxon>
        <taxon>Magnoliopsida</taxon>
        <taxon>Magnoliidae</taxon>
        <taxon>Laurales</taxon>
        <taxon>Lauraceae</taxon>
        <taxon>Persea</taxon>
    </lineage>
</organism>
<dbReference type="EMBL" id="CM056812">
    <property type="protein sequence ID" value="KAJ8618646.1"/>
    <property type="molecule type" value="Genomic_DNA"/>
</dbReference>
<accession>A0ACC2KC47</accession>
<proteinExistence type="predicted"/>
<dbReference type="Proteomes" id="UP001234297">
    <property type="component" value="Chromosome 4"/>
</dbReference>
<sequence length="463" mass="51475">MEAGEDGRTRTGNLWTATAHAITAVIGSGVLTLPWSVAQIGWLFGPTALVVFALFTYYTAILLSDCYRTPGPTEGRRNYTYMDAVKSFLEWMLDLNNRYVELTDCYHLKGHNAGCGATGTSYLIIFGAMEIILSQFPNLEEIAFLSVLAAVMSFAYSFIGLYLSIVKFASNHVARGTITGVKIGAMGVSSTTKTWVSFQALGNIAFAYSYSSILLEIQVYVLQLKVVITLNFQYVFTHIEFSTNAKDTLKSPPPENKTMKKATTFGLGITALFYISLGCMGYAAFGNDSPGNILTGFYEPFWLVDIGHLSVLIHLIAAYQVFAQPIFARNEKWLSSKWPTTGFFHTVHTIRLPFAKKRSYRFTLCKLFGRTIFVVFTTLVAMMLPFFNAIVGLLGAITFFPLTIYFPVSMYMVQANIKKWSGRWLMLHILCITCLLVSVVSVIGSLADIVLKLKKAKLSQIEL</sequence>
<comment type="caution">
    <text evidence="1">The sequence shown here is derived from an EMBL/GenBank/DDBJ whole genome shotgun (WGS) entry which is preliminary data.</text>
</comment>
<keyword evidence="2" id="KW-1185">Reference proteome</keyword>
<evidence type="ECO:0000313" key="1">
    <source>
        <dbReference type="EMBL" id="KAJ8618646.1"/>
    </source>
</evidence>
<gene>
    <name evidence="1" type="ORF">MRB53_014832</name>
</gene>